<dbReference type="EMBL" id="KZ679264">
    <property type="protein sequence ID" value="PTB39178.1"/>
    <property type="molecule type" value="Genomic_DNA"/>
</dbReference>
<dbReference type="Proteomes" id="UP000240493">
    <property type="component" value="Unassembled WGS sequence"/>
</dbReference>
<accession>A0A2T3Z2X9</accession>
<sequence>MRVLALFNLAQRPALASCVVSAAPRASRKVEPRAGATSSGRGAFFYLFIIVFFFISLLCCDLRFGRCGRPGWKRAAAALQLPLWPSASFSWLRQSNPNQSGAVRDDDSAVAAGFSVRVVLQSQSSDRERE</sequence>
<keyword evidence="2" id="KW-0732">Signal</keyword>
<organism evidence="3 4">
    <name type="scientific">Trichoderma asperellum (strain ATCC 204424 / CBS 433.97 / NBRC 101777)</name>
    <dbReference type="NCBI Taxonomy" id="1042311"/>
    <lineage>
        <taxon>Eukaryota</taxon>
        <taxon>Fungi</taxon>
        <taxon>Dikarya</taxon>
        <taxon>Ascomycota</taxon>
        <taxon>Pezizomycotina</taxon>
        <taxon>Sordariomycetes</taxon>
        <taxon>Hypocreomycetidae</taxon>
        <taxon>Hypocreales</taxon>
        <taxon>Hypocreaceae</taxon>
        <taxon>Trichoderma</taxon>
    </lineage>
</organism>
<keyword evidence="4" id="KW-1185">Reference proteome</keyword>
<keyword evidence="1" id="KW-1133">Transmembrane helix</keyword>
<keyword evidence="1" id="KW-0472">Membrane</keyword>
<feature type="chain" id="PRO_5015619740" description="Transmembrane protein" evidence="2">
    <location>
        <begin position="17"/>
        <end position="130"/>
    </location>
</feature>
<keyword evidence="1" id="KW-0812">Transmembrane</keyword>
<evidence type="ECO:0000256" key="1">
    <source>
        <dbReference type="SAM" id="Phobius"/>
    </source>
</evidence>
<gene>
    <name evidence="3" type="ORF">M441DRAFT_433931</name>
</gene>
<protein>
    <recommendedName>
        <fullName evidence="5">Transmembrane protein</fullName>
    </recommendedName>
</protein>
<reference evidence="3 4" key="1">
    <citation type="submission" date="2016-07" db="EMBL/GenBank/DDBJ databases">
        <title>Multiple horizontal gene transfer events from other fungi enriched the ability of initially mycotrophic Trichoderma (Ascomycota) to feed on dead plant biomass.</title>
        <authorList>
            <consortium name="DOE Joint Genome Institute"/>
            <person name="Aerts A."/>
            <person name="Atanasova L."/>
            <person name="Chenthamara K."/>
            <person name="Zhang J."/>
            <person name="Grujic M."/>
            <person name="Henrissat B."/>
            <person name="Kuo A."/>
            <person name="Salamov A."/>
            <person name="Lipzen A."/>
            <person name="Labutti K."/>
            <person name="Barry K."/>
            <person name="Miao Y."/>
            <person name="Rahimi M.J."/>
            <person name="Shen Q."/>
            <person name="Grigoriev I.V."/>
            <person name="Kubicek C.P."/>
            <person name="Druzhinina I.S."/>
        </authorList>
    </citation>
    <scope>NUCLEOTIDE SEQUENCE [LARGE SCALE GENOMIC DNA]</scope>
    <source>
        <strain evidence="3 4">CBS 433.97</strain>
    </source>
</reference>
<evidence type="ECO:0000313" key="4">
    <source>
        <dbReference type="Proteomes" id="UP000240493"/>
    </source>
</evidence>
<feature type="signal peptide" evidence="2">
    <location>
        <begin position="1"/>
        <end position="16"/>
    </location>
</feature>
<dbReference type="AlphaFoldDB" id="A0A2T3Z2X9"/>
<evidence type="ECO:0000256" key="2">
    <source>
        <dbReference type="SAM" id="SignalP"/>
    </source>
</evidence>
<feature type="transmembrane region" description="Helical" evidence="1">
    <location>
        <begin position="42"/>
        <end position="64"/>
    </location>
</feature>
<evidence type="ECO:0000313" key="3">
    <source>
        <dbReference type="EMBL" id="PTB39178.1"/>
    </source>
</evidence>
<proteinExistence type="predicted"/>
<evidence type="ECO:0008006" key="5">
    <source>
        <dbReference type="Google" id="ProtNLM"/>
    </source>
</evidence>
<name>A0A2T3Z2X9_TRIA4</name>